<feature type="domain" description="HTH luxR-type" evidence="7">
    <location>
        <begin position="143"/>
        <end position="208"/>
    </location>
</feature>
<dbReference type="Proteomes" id="UP000198703">
    <property type="component" value="Unassembled WGS sequence"/>
</dbReference>
<keyword evidence="2" id="KW-0902">Two-component regulatory system</keyword>
<keyword evidence="10" id="KW-1185">Reference proteome</keyword>
<keyword evidence="3" id="KW-0805">Transcription regulation</keyword>
<dbReference type="EMBL" id="FNQM01000027">
    <property type="protein sequence ID" value="SEA99865.1"/>
    <property type="molecule type" value="Genomic_DNA"/>
</dbReference>
<evidence type="ECO:0000259" key="8">
    <source>
        <dbReference type="PROSITE" id="PS50110"/>
    </source>
</evidence>
<dbReference type="CDD" id="cd06170">
    <property type="entry name" value="LuxR_C_like"/>
    <property type="match status" value="1"/>
</dbReference>
<dbReference type="FunFam" id="3.40.50.2300:FF:000018">
    <property type="entry name" value="DNA-binding transcriptional regulator NtrC"/>
    <property type="match status" value="1"/>
</dbReference>
<evidence type="ECO:0000256" key="1">
    <source>
        <dbReference type="ARBA" id="ARBA00022553"/>
    </source>
</evidence>
<dbReference type="InterPro" id="IPR001789">
    <property type="entry name" value="Sig_transdc_resp-reg_receiver"/>
</dbReference>
<dbReference type="CDD" id="cd17537">
    <property type="entry name" value="REC_FixJ"/>
    <property type="match status" value="1"/>
</dbReference>
<dbReference type="InterPro" id="IPR011006">
    <property type="entry name" value="CheY-like_superfamily"/>
</dbReference>
<evidence type="ECO:0000259" key="7">
    <source>
        <dbReference type="PROSITE" id="PS50043"/>
    </source>
</evidence>
<keyword evidence="1 6" id="KW-0597">Phosphoprotein</keyword>
<feature type="modified residue" description="4-aspartylphosphate" evidence="6">
    <location>
        <position position="62"/>
    </location>
</feature>
<dbReference type="PRINTS" id="PR00038">
    <property type="entry name" value="HTHLUXR"/>
</dbReference>
<dbReference type="SUPFAM" id="SSF52172">
    <property type="entry name" value="CheY-like"/>
    <property type="match status" value="1"/>
</dbReference>
<dbReference type="SUPFAM" id="SSF46894">
    <property type="entry name" value="C-terminal effector domain of the bipartite response regulators"/>
    <property type="match status" value="1"/>
</dbReference>
<dbReference type="PROSITE" id="PS50110">
    <property type="entry name" value="RESPONSE_REGULATORY"/>
    <property type="match status" value="1"/>
</dbReference>
<organism evidence="9 10">
    <name type="scientific">Rubrimonas cliftonensis</name>
    <dbReference type="NCBI Taxonomy" id="89524"/>
    <lineage>
        <taxon>Bacteria</taxon>
        <taxon>Pseudomonadati</taxon>
        <taxon>Pseudomonadota</taxon>
        <taxon>Alphaproteobacteria</taxon>
        <taxon>Rhodobacterales</taxon>
        <taxon>Paracoccaceae</taxon>
        <taxon>Rubrimonas</taxon>
    </lineage>
</organism>
<feature type="domain" description="Response regulatory" evidence="8">
    <location>
        <begin position="13"/>
        <end position="127"/>
    </location>
</feature>
<evidence type="ECO:0000256" key="3">
    <source>
        <dbReference type="ARBA" id="ARBA00023015"/>
    </source>
</evidence>
<protein>
    <submittedName>
        <fullName evidence="9">Two component transcriptional regulator, LuxR family</fullName>
    </submittedName>
</protein>
<dbReference type="GO" id="GO:0006355">
    <property type="term" value="P:regulation of DNA-templated transcription"/>
    <property type="evidence" value="ECO:0007669"/>
    <property type="project" value="InterPro"/>
</dbReference>
<name>A0A1H4FRD4_9RHOB</name>
<dbReference type="PANTHER" id="PTHR44688:SF16">
    <property type="entry name" value="DNA-BINDING TRANSCRIPTIONAL ACTIVATOR DEVR_DOSR"/>
    <property type="match status" value="1"/>
</dbReference>
<reference evidence="9 10" key="1">
    <citation type="submission" date="2016-10" db="EMBL/GenBank/DDBJ databases">
        <authorList>
            <person name="de Groot N.N."/>
        </authorList>
    </citation>
    <scope>NUCLEOTIDE SEQUENCE [LARGE SCALE GENOMIC DNA]</scope>
    <source>
        <strain evidence="9 10">DSM 15345</strain>
    </source>
</reference>
<dbReference type="Gene3D" id="1.10.10.10">
    <property type="entry name" value="Winged helix-like DNA-binding domain superfamily/Winged helix DNA-binding domain"/>
    <property type="match status" value="1"/>
</dbReference>
<dbReference type="InterPro" id="IPR000792">
    <property type="entry name" value="Tscrpt_reg_LuxR_C"/>
</dbReference>
<dbReference type="Gene3D" id="3.40.50.2300">
    <property type="match status" value="1"/>
</dbReference>
<proteinExistence type="predicted"/>
<dbReference type="InterPro" id="IPR036388">
    <property type="entry name" value="WH-like_DNA-bd_sf"/>
</dbReference>
<evidence type="ECO:0000256" key="2">
    <source>
        <dbReference type="ARBA" id="ARBA00023012"/>
    </source>
</evidence>
<evidence type="ECO:0000256" key="5">
    <source>
        <dbReference type="ARBA" id="ARBA00023163"/>
    </source>
</evidence>
<evidence type="ECO:0000256" key="4">
    <source>
        <dbReference type="ARBA" id="ARBA00023125"/>
    </source>
</evidence>
<dbReference type="OrthoDB" id="9782655at2"/>
<dbReference type="SMART" id="SM00448">
    <property type="entry name" value="REC"/>
    <property type="match status" value="1"/>
</dbReference>
<dbReference type="PROSITE" id="PS50043">
    <property type="entry name" value="HTH_LUXR_2"/>
    <property type="match status" value="1"/>
</dbReference>
<dbReference type="STRING" id="89524.SAMN05444370_1277"/>
<dbReference type="SMART" id="SM00421">
    <property type="entry name" value="HTH_LUXR"/>
    <property type="match status" value="1"/>
</dbReference>
<keyword evidence="4" id="KW-0238">DNA-binding</keyword>
<gene>
    <name evidence="9" type="ORF">SAMN05444370_1277</name>
</gene>
<dbReference type="AlphaFoldDB" id="A0A1H4FRD4"/>
<dbReference type="Pfam" id="PF00072">
    <property type="entry name" value="Response_reg"/>
    <property type="match status" value="1"/>
</dbReference>
<accession>A0A1H4FRD4</accession>
<dbReference type="GO" id="GO:0003677">
    <property type="term" value="F:DNA binding"/>
    <property type="evidence" value="ECO:0007669"/>
    <property type="project" value="UniProtKB-KW"/>
</dbReference>
<keyword evidence="5" id="KW-0804">Transcription</keyword>
<evidence type="ECO:0000256" key="6">
    <source>
        <dbReference type="PROSITE-ProRule" id="PRU00169"/>
    </source>
</evidence>
<evidence type="ECO:0000313" key="10">
    <source>
        <dbReference type="Proteomes" id="UP000198703"/>
    </source>
</evidence>
<dbReference type="Pfam" id="PF00196">
    <property type="entry name" value="GerE"/>
    <property type="match status" value="1"/>
</dbReference>
<dbReference type="RefSeq" id="WP_093256220.1">
    <property type="nucleotide sequence ID" value="NZ_FNQM01000027.1"/>
</dbReference>
<evidence type="ECO:0000313" key="9">
    <source>
        <dbReference type="EMBL" id="SEA99865.1"/>
    </source>
</evidence>
<dbReference type="GO" id="GO:0000160">
    <property type="term" value="P:phosphorelay signal transduction system"/>
    <property type="evidence" value="ECO:0007669"/>
    <property type="project" value="UniProtKB-KW"/>
</dbReference>
<sequence>MSDETQDDEEQAVVLVVDDDASVRDAIVSLLESVGQKTVAFPSAAAFLAAECPDAPCCVVLDVRLPARSGLDLQRDLRAAGNQTPVIFISGHADVAMAVGAMKAGAVEFLAKPFRDQDLLDAVHRALDVDRTRRCEAAALDRWRRLRESLSPREREIMALVASGLANKEVAATLSISEITVKTHRAQVMRKMEARSLPELVRIADRLAARDEAPDASV</sequence>
<dbReference type="PANTHER" id="PTHR44688">
    <property type="entry name" value="DNA-BINDING TRANSCRIPTIONAL ACTIVATOR DEVR_DOSR"/>
    <property type="match status" value="1"/>
</dbReference>
<dbReference type="InterPro" id="IPR016032">
    <property type="entry name" value="Sig_transdc_resp-reg_C-effctor"/>
</dbReference>